<evidence type="ECO:0000313" key="3">
    <source>
        <dbReference type="Proteomes" id="UP001519307"/>
    </source>
</evidence>
<dbReference type="EMBL" id="JAGGLM010000020">
    <property type="protein sequence ID" value="MBP2033742.1"/>
    <property type="molecule type" value="Genomic_DNA"/>
</dbReference>
<feature type="domain" description="HD-GYP" evidence="1">
    <location>
        <begin position="105"/>
        <end position="301"/>
    </location>
</feature>
<dbReference type="NCBIfam" id="TIGR00277">
    <property type="entry name" value="HDIG"/>
    <property type="match status" value="1"/>
</dbReference>
<dbReference type="InterPro" id="IPR003607">
    <property type="entry name" value="HD/PDEase_dom"/>
</dbReference>
<dbReference type="RefSeq" id="WP_209702999.1">
    <property type="nucleotide sequence ID" value="NZ_JAGGLM010000020.1"/>
</dbReference>
<dbReference type="PROSITE" id="PS51832">
    <property type="entry name" value="HD_GYP"/>
    <property type="match status" value="1"/>
</dbReference>
<dbReference type="Proteomes" id="UP001519307">
    <property type="component" value="Unassembled WGS sequence"/>
</dbReference>
<dbReference type="SMART" id="SM00471">
    <property type="entry name" value="HDc"/>
    <property type="match status" value="1"/>
</dbReference>
<dbReference type="SUPFAM" id="SSF109604">
    <property type="entry name" value="HD-domain/PDEase-like"/>
    <property type="match status" value="1"/>
</dbReference>
<comment type="caution">
    <text evidence="2">The sequence shown here is derived from an EMBL/GenBank/DDBJ whole genome shotgun (WGS) entry which is preliminary data.</text>
</comment>
<dbReference type="Pfam" id="PF13487">
    <property type="entry name" value="HD_5"/>
    <property type="match status" value="1"/>
</dbReference>
<reference evidence="2 3" key="1">
    <citation type="submission" date="2021-03" db="EMBL/GenBank/DDBJ databases">
        <title>Genomic Encyclopedia of Type Strains, Phase IV (KMG-IV): sequencing the most valuable type-strain genomes for metagenomic binning, comparative biology and taxonomic classification.</title>
        <authorList>
            <person name="Goeker M."/>
        </authorList>
    </citation>
    <scope>NUCLEOTIDE SEQUENCE [LARGE SCALE GENOMIC DNA]</scope>
    <source>
        <strain evidence="2 3">DSM 28783</strain>
    </source>
</reference>
<dbReference type="InterPro" id="IPR037522">
    <property type="entry name" value="HD_GYP_dom"/>
</dbReference>
<dbReference type="PANTHER" id="PTHR43155:SF2">
    <property type="entry name" value="CYCLIC DI-GMP PHOSPHODIESTERASE PA4108"/>
    <property type="match status" value="1"/>
</dbReference>
<evidence type="ECO:0000259" key="1">
    <source>
        <dbReference type="PROSITE" id="PS51832"/>
    </source>
</evidence>
<dbReference type="CDD" id="cd00077">
    <property type="entry name" value="HDc"/>
    <property type="match status" value="1"/>
</dbReference>
<sequence length="352" mass="40337">MRLEFINRIRENDVLGKSIFTPQGQILLKCGIKLNNIYINKLRELGVSYIYVEDERFEDVDVEDEKLTQLKQLTMKNMSGMVTNLYNCDANKLKKSLDVVKELINYIINMGDVNKSLLDIQTYDNYTFLHCIDTCIMASFLGITSGFCVNELEELGIGAMLHDVGKTQVPIKVLNKKTKLTDEEFAEIKKHPLYGAEILKKIFSIPDSVIKVVEQHHERVDGNGYPYGLTSKQITKFSKLVCICNVYDAVSNDRCYREKFGLNDAYELILSGSDTSFDRECVLNFKNTFAIYPLGCHVKLSNNEDGYIIRQNRGFPDRPVLRVFNEKDYNKGQFHEIDLLDNTKIVISGTIE</sequence>
<gene>
    <name evidence="2" type="ORF">J2Z42_002449</name>
</gene>
<dbReference type="PANTHER" id="PTHR43155">
    <property type="entry name" value="CYCLIC DI-GMP PHOSPHODIESTERASE PA4108-RELATED"/>
    <property type="match status" value="1"/>
</dbReference>
<evidence type="ECO:0000313" key="2">
    <source>
        <dbReference type="EMBL" id="MBP2033742.1"/>
    </source>
</evidence>
<dbReference type="InterPro" id="IPR006675">
    <property type="entry name" value="HDIG_dom"/>
</dbReference>
<name>A0ABS4KUP7_9CLOT</name>
<accession>A0ABS4KUP7</accession>
<dbReference type="Gene3D" id="1.10.3210.10">
    <property type="entry name" value="Hypothetical protein af1432"/>
    <property type="match status" value="1"/>
</dbReference>
<proteinExistence type="predicted"/>
<organism evidence="2 3">
    <name type="scientific">Clostridium algifaecis</name>
    <dbReference type="NCBI Taxonomy" id="1472040"/>
    <lineage>
        <taxon>Bacteria</taxon>
        <taxon>Bacillati</taxon>
        <taxon>Bacillota</taxon>
        <taxon>Clostridia</taxon>
        <taxon>Eubacteriales</taxon>
        <taxon>Clostridiaceae</taxon>
        <taxon>Clostridium</taxon>
    </lineage>
</organism>
<protein>
    <submittedName>
        <fullName evidence="2">Nucleotidyltransferase with HDIG domain</fullName>
    </submittedName>
</protein>
<keyword evidence="3" id="KW-1185">Reference proteome</keyword>